<dbReference type="Proteomes" id="UP001623348">
    <property type="component" value="Unassembled WGS sequence"/>
</dbReference>
<feature type="compositionally biased region" description="Basic and acidic residues" evidence="1">
    <location>
        <begin position="125"/>
        <end position="136"/>
    </location>
</feature>
<gene>
    <name evidence="2" type="ORF">GRJ2_000566700</name>
</gene>
<dbReference type="AlphaFoldDB" id="A0ABC9W8A5"/>
<keyword evidence="3" id="KW-1185">Reference proteome</keyword>
<proteinExistence type="predicted"/>
<dbReference type="PANTHER" id="PTHR13639">
    <property type="entry name" value="CYTOCHROME C OXIDASE ASSEMBLY FACTOR 4 HOMOLOG, MITOCHONDRIAL"/>
    <property type="match status" value="1"/>
</dbReference>
<dbReference type="InterPro" id="IPR039870">
    <property type="entry name" value="Coa4-like"/>
</dbReference>
<evidence type="ECO:0000256" key="1">
    <source>
        <dbReference type="SAM" id="MobiDB-lite"/>
    </source>
</evidence>
<comment type="caution">
    <text evidence="2">The sequence shown here is derived from an EMBL/GenBank/DDBJ whole genome shotgun (WGS) entry which is preliminary data.</text>
</comment>
<evidence type="ECO:0000313" key="3">
    <source>
        <dbReference type="Proteomes" id="UP001623348"/>
    </source>
</evidence>
<dbReference type="PROSITE" id="PS51808">
    <property type="entry name" value="CHCH"/>
    <property type="match status" value="1"/>
</dbReference>
<dbReference type="PANTHER" id="PTHR13639:SF2">
    <property type="entry name" value="CYTOCHROME C OXIDASE ASSEMBLY FACTOR 4 HOMOLOG, MITOCHONDRIAL"/>
    <property type="match status" value="1"/>
</dbReference>
<feature type="region of interest" description="Disordered" evidence="1">
    <location>
        <begin position="1"/>
        <end position="85"/>
    </location>
</feature>
<accession>A0ABC9W8A5</accession>
<evidence type="ECO:0000313" key="2">
    <source>
        <dbReference type="EMBL" id="GAB0181014.1"/>
    </source>
</evidence>
<name>A0ABC9W8A5_GRUJA</name>
<dbReference type="EMBL" id="BAAFJT010000001">
    <property type="protein sequence ID" value="GAB0181014.1"/>
    <property type="molecule type" value="Genomic_DNA"/>
</dbReference>
<organism evidence="2 3">
    <name type="scientific">Grus japonensis</name>
    <name type="common">Japanese crane</name>
    <name type="synonym">Red-crowned crane</name>
    <dbReference type="NCBI Taxonomy" id="30415"/>
    <lineage>
        <taxon>Eukaryota</taxon>
        <taxon>Metazoa</taxon>
        <taxon>Chordata</taxon>
        <taxon>Craniata</taxon>
        <taxon>Vertebrata</taxon>
        <taxon>Euteleostomi</taxon>
        <taxon>Archelosauria</taxon>
        <taxon>Archosauria</taxon>
        <taxon>Dinosauria</taxon>
        <taxon>Saurischia</taxon>
        <taxon>Theropoda</taxon>
        <taxon>Coelurosauria</taxon>
        <taxon>Aves</taxon>
        <taxon>Neognathae</taxon>
        <taxon>Neoaves</taxon>
        <taxon>Gruiformes</taxon>
        <taxon>Gruidae</taxon>
        <taxon>Grus</taxon>
    </lineage>
</organism>
<feature type="region of interest" description="Disordered" evidence="1">
    <location>
        <begin position="125"/>
        <end position="150"/>
    </location>
</feature>
<feature type="compositionally biased region" description="Acidic residues" evidence="1">
    <location>
        <begin position="76"/>
        <end position="85"/>
    </location>
</feature>
<feature type="compositionally biased region" description="Polar residues" evidence="1">
    <location>
        <begin position="139"/>
        <end position="150"/>
    </location>
</feature>
<sequence length="150" mass="16353">MLGTHRGGVYGDTHGGGVYGDTHGGMEGAEHPRVPPKKGAVTHAGLEGKAVPRCLPPHPSSAMARPRHARSRPSLEEDEDEEDPVDAMISRTGCMVQHRELQECMAARQDWRHCQPQVRAFGECMARRQRAEEPHRASGSRQAHPSPAGN</sequence>
<protein>
    <submittedName>
        <fullName evidence="2">Cytochrome c oxidase assembly factor 4, mitochondrial</fullName>
    </submittedName>
</protein>
<feature type="compositionally biased region" description="Gly residues" evidence="1">
    <location>
        <begin position="1"/>
        <end position="27"/>
    </location>
</feature>
<reference evidence="2 3" key="1">
    <citation type="submission" date="2024-06" db="EMBL/GenBank/DDBJ databases">
        <title>The draft genome of Grus japonensis, version 3.</title>
        <authorList>
            <person name="Nabeshima K."/>
            <person name="Suzuki S."/>
            <person name="Onuma M."/>
        </authorList>
    </citation>
    <scope>NUCLEOTIDE SEQUENCE [LARGE SCALE GENOMIC DNA]</scope>
    <source>
        <strain evidence="2 3">451A</strain>
    </source>
</reference>